<dbReference type="Proteomes" id="UP000094527">
    <property type="component" value="Unassembled WGS sequence"/>
</dbReference>
<accession>A0A1D2N331</accession>
<dbReference type="AlphaFoldDB" id="A0A1D2N331"/>
<keyword evidence="2" id="KW-0472">Membrane</keyword>
<feature type="region of interest" description="Disordered" evidence="1">
    <location>
        <begin position="168"/>
        <end position="333"/>
    </location>
</feature>
<proteinExistence type="predicted"/>
<keyword evidence="2" id="KW-1133">Transmembrane helix</keyword>
<feature type="compositionally biased region" description="Low complexity" evidence="1">
    <location>
        <begin position="319"/>
        <end position="333"/>
    </location>
</feature>
<keyword evidence="4" id="KW-1185">Reference proteome</keyword>
<reference evidence="3 4" key="1">
    <citation type="journal article" date="2016" name="Genome Biol. Evol.">
        <title>Gene Family Evolution Reflects Adaptation to Soil Environmental Stressors in the Genome of the Collembolan Orchesella cincta.</title>
        <authorList>
            <person name="Faddeeva-Vakhrusheva A."/>
            <person name="Derks M.F."/>
            <person name="Anvar S.Y."/>
            <person name="Agamennone V."/>
            <person name="Suring W."/>
            <person name="Smit S."/>
            <person name="van Straalen N.M."/>
            <person name="Roelofs D."/>
        </authorList>
    </citation>
    <scope>NUCLEOTIDE SEQUENCE [LARGE SCALE GENOMIC DNA]</scope>
    <source>
        <tissue evidence="3">Mixed pool</tissue>
    </source>
</reference>
<dbReference type="EMBL" id="LJIJ01000262">
    <property type="protein sequence ID" value="ODM99697.1"/>
    <property type="molecule type" value="Genomic_DNA"/>
</dbReference>
<comment type="caution">
    <text evidence="3">The sequence shown here is derived from an EMBL/GenBank/DDBJ whole genome shotgun (WGS) entry which is preliminary data.</text>
</comment>
<evidence type="ECO:0000256" key="2">
    <source>
        <dbReference type="SAM" id="Phobius"/>
    </source>
</evidence>
<feature type="compositionally biased region" description="Low complexity" evidence="1">
    <location>
        <begin position="184"/>
        <end position="214"/>
    </location>
</feature>
<organism evidence="3 4">
    <name type="scientific">Orchesella cincta</name>
    <name type="common">Springtail</name>
    <name type="synonym">Podura cincta</name>
    <dbReference type="NCBI Taxonomy" id="48709"/>
    <lineage>
        <taxon>Eukaryota</taxon>
        <taxon>Metazoa</taxon>
        <taxon>Ecdysozoa</taxon>
        <taxon>Arthropoda</taxon>
        <taxon>Hexapoda</taxon>
        <taxon>Collembola</taxon>
        <taxon>Entomobryomorpha</taxon>
        <taxon>Entomobryoidea</taxon>
        <taxon>Orchesellidae</taxon>
        <taxon>Orchesellinae</taxon>
        <taxon>Orchesella</taxon>
    </lineage>
</organism>
<evidence type="ECO:0000313" key="3">
    <source>
        <dbReference type="EMBL" id="ODM99697.1"/>
    </source>
</evidence>
<gene>
    <name evidence="3" type="ORF">Ocin01_06981</name>
</gene>
<feature type="compositionally biased region" description="Low complexity" evidence="1">
    <location>
        <begin position="221"/>
        <end position="246"/>
    </location>
</feature>
<protein>
    <submittedName>
        <fullName evidence="3">Uncharacterized protein</fullName>
    </submittedName>
</protein>
<name>A0A1D2N331_ORCCI</name>
<feature type="region of interest" description="Disordered" evidence="1">
    <location>
        <begin position="26"/>
        <end position="92"/>
    </location>
</feature>
<dbReference type="STRING" id="48709.A0A1D2N331"/>
<keyword evidence="2" id="KW-0812">Transmembrane</keyword>
<dbReference type="OrthoDB" id="10674942at2759"/>
<sequence>MYHNCITRQSSPIFLCLLNTYSTGVGDASVNPKKQKELSPSSMNQQEHKSSQQQMHHPQPPVPINGGMEKLTLNGNGPGGLPSGNGIKSQVPLRQQEEYPISKQQPMTDGRGGIVVPRKNEQPSKIFSHTDGGIMDEAFGNHQQQPAMHNYNPFWKQSPNYDYANAELQPGNNFGPLPAPPQYPNGGVQYGNGQNYGNAGYQYRGYSNMQGSPQQSPPQGIPMVPQGQPQYPSVNNNNNYNLPSNSHQQQQIYYNSNPSQGISNNAGSPISNPVNAQPSNIQNGGTSQASNAMIPSNPQGAPQPTTSKPNTNQQGAQPNSNNNSNSSNGKNSLSKLESEFIKSLKVQSLQGGSSDIQSEELSPHSAGAGAVFIFILGLGMSIIMVIIVGCRLRRVGRRQRGKNRLDPDYLVDGMYL</sequence>
<feature type="compositionally biased region" description="Polar residues" evidence="1">
    <location>
        <begin position="247"/>
        <end position="318"/>
    </location>
</feature>
<feature type="transmembrane region" description="Helical" evidence="2">
    <location>
        <begin position="366"/>
        <end position="390"/>
    </location>
</feature>
<evidence type="ECO:0000256" key="1">
    <source>
        <dbReference type="SAM" id="MobiDB-lite"/>
    </source>
</evidence>
<evidence type="ECO:0000313" key="4">
    <source>
        <dbReference type="Proteomes" id="UP000094527"/>
    </source>
</evidence>